<evidence type="ECO:0000313" key="2">
    <source>
        <dbReference type="Proteomes" id="UP001623290"/>
    </source>
</evidence>
<proteinExistence type="predicted"/>
<gene>
    <name evidence="1" type="ORF">RPE78_10930</name>
</gene>
<dbReference type="SUPFAM" id="SSF48371">
    <property type="entry name" value="ARM repeat"/>
    <property type="match status" value="1"/>
</dbReference>
<sequence length="164" mass="18485">MQASFPEIDQASINEMHAAQTQGITRRMLLAARILHDQLGADASTRLIDHPSDTVRGWACFAFGTRDDMVLATKLDVIRPLADDAHFGVREWAWLALRPEIAAQIDAAIYYLTPWVADPSARLRRFACESTRPRGVWCSHINPLREDPPMPGRMMISVMCYSFS</sequence>
<dbReference type="Proteomes" id="UP001623290">
    <property type="component" value="Chromosome"/>
</dbReference>
<organism evidence="1 2">
    <name type="scientific">Thioclava litoralis</name>
    <dbReference type="NCBI Taxonomy" id="3076557"/>
    <lineage>
        <taxon>Bacteria</taxon>
        <taxon>Pseudomonadati</taxon>
        <taxon>Pseudomonadota</taxon>
        <taxon>Alphaproteobacteria</taxon>
        <taxon>Rhodobacterales</taxon>
        <taxon>Paracoccaceae</taxon>
        <taxon>Thioclava</taxon>
    </lineage>
</organism>
<protein>
    <submittedName>
        <fullName evidence="1">HEAT repeat domain-containing protein</fullName>
    </submittedName>
</protein>
<keyword evidence="2" id="KW-1185">Reference proteome</keyword>
<dbReference type="Gene3D" id="1.25.10.10">
    <property type="entry name" value="Leucine-rich Repeat Variant"/>
    <property type="match status" value="1"/>
</dbReference>
<reference evidence="1 2" key="1">
    <citation type="submission" date="2023-09" db="EMBL/GenBank/DDBJ databases">
        <title>Thioclava shenzhenensis sp. nov., a multidrug resistant bacteria-antagonizing species isolated from coastal seawater.</title>
        <authorList>
            <person name="Long M."/>
        </authorList>
    </citation>
    <scope>NUCLEOTIDE SEQUENCE [LARGE SCALE GENOMIC DNA]</scope>
    <source>
        <strain evidence="1 2">FTW29</strain>
    </source>
</reference>
<dbReference type="InterPro" id="IPR016024">
    <property type="entry name" value="ARM-type_fold"/>
</dbReference>
<accession>A0ABZ1DZ88</accession>
<evidence type="ECO:0000313" key="1">
    <source>
        <dbReference type="EMBL" id="WRY33195.1"/>
    </source>
</evidence>
<dbReference type="InterPro" id="IPR011989">
    <property type="entry name" value="ARM-like"/>
</dbReference>
<dbReference type="RefSeq" id="WP_406720562.1">
    <property type="nucleotide sequence ID" value="NZ_CP135443.1"/>
</dbReference>
<dbReference type="Pfam" id="PF13646">
    <property type="entry name" value="HEAT_2"/>
    <property type="match status" value="1"/>
</dbReference>
<name>A0ABZ1DZ88_9RHOB</name>
<dbReference type="EMBL" id="CP135443">
    <property type="protein sequence ID" value="WRY33195.1"/>
    <property type="molecule type" value="Genomic_DNA"/>
</dbReference>